<keyword evidence="1" id="KW-0238">DNA-binding</keyword>
<dbReference type="RefSeq" id="WP_002270986.1">
    <property type="nucleotide sequence ID" value="NZ_PEBM01000050.1"/>
</dbReference>
<organism evidence="3 4">
    <name type="scientific">Streptococcus macedonicus</name>
    <name type="common">Streptococcus gallolyticus macedonicus</name>
    <dbReference type="NCBI Taxonomy" id="59310"/>
    <lineage>
        <taxon>Bacteria</taxon>
        <taxon>Bacillati</taxon>
        <taxon>Bacillota</taxon>
        <taxon>Bacilli</taxon>
        <taxon>Lactobacillales</taxon>
        <taxon>Streptococcaceae</taxon>
        <taxon>Streptococcus</taxon>
    </lineage>
</organism>
<dbReference type="InterPro" id="IPR049639">
    <property type="entry name" value="RstR"/>
</dbReference>
<protein>
    <submittedName>
        <fullName evidence="3">XRE family transcriptional regulator</fullName>
    </submittedName>
</protein>
<dbReference type="SMART" id="SM00530">
    <property type="entry name" value="HTH_XRE"/>
    <property type="match status" value="1"/>
</dbReference>
<dbReference type="Pfam" id="PF01381">
    <property type="entry name" value="HTH_3"/>
    <property type="match status" value="1"/>
</dbReference>
<comment type="caution">
    <text evidence="3">The sequence shown here is derived from an EMBL/GenBank/DDBJ whole genome shotgun (WGS) entry which is preliminary data.</text>
</comment>
<dbReference type="Proteomes" id="UP000222913">
    <property type="component" value="Unassembled WGS sequence"/>
</dbReference>
<reference evidence="3 4" key="1">
    <citation type="submission" date="2017-10" db="EMBL/GenBank/DDBJ databases">
        <title>Whole-genome sequence of three Streptococcus macedonicus strains isolated from Italian cheeses of the Veneto region.</title>
        <authorList>
            <person name="Treu L."/>
            <person name="De Diego-Diaz B."/>
            <person name="Papadimitriou K."/>
            <person name="Tsakalidou E."/>
            <person name="Corich V."/>
            <person name="Giacomini A."/>
        </authorList>
    </citation>
    <scope>NUCLEOTIDE SEQUENCE [LARGE SCALE GENOMIC DNA]</scope>
    <source>
        <strain evidence="3 4">27MV</strain>
    </source>
</reference>
<dbReference type="Gene3D" id="1.10.260.40">
    <property type="entry name" value="lambda repressor-like DNA-binding domains"/>
    <property type="match status" value="1"/>
</dbReference>
<dbReference type="PROSITE" id="PS50943">
    <property type="entry name" value="HTH_CROC1"/>
    <property type="match status" value="1"/>
</dbReference>
<dbReference type="PANTHER" id="PTHR46558">
    <property type="entry name" value="TRACRIPTIONAL REGULATORY PROTEIN-RELATED-RELATED"/>
    <property type="match status" value="1"/>
</dbReference>
<feature type="domain" description="HTH cro/C1-type" evidence="2">
    <location>
        <begin position="6"/>
        <end position="60"/>
    </location>
</feature>
<dbReference type="InterPro" id="IPR001387">
    <property type="entry name" value="Cro/C1-type_HTH"/>
</dbReference>
<dbReference type="GO" id="GO:0003677">
    <property type="term" value="F:DNA binding"/>
    <property type="evidence" value="ECO:0007669"/>
    <property type="project" value="UniProtKB-KW"/>
</dbReference>
<name>A0A2G3NRF5_STRMC</name>
<accession>A0A2G3NRF5</accession>
<dbReference type="AlphaFoldDB" id="A0A2G3NRF5"/>
<dbReference type="SUPFAM" id="SSF47413">
    <property type="entry name" value="lambda repressor-like DNA-binding domains"/>
    <property type="match status" value="1"/>
</dbReference>
<sequence length="120" mass="13990">MFPERLKALRLEANLTQSDVAKEFGISQQAYAKWENAKANPTQSVITKLANFYNVSIDYLMGKSDYKNSDEIDLSTFEVLYRKTSKNLSDEEKKILEEDLREFLLEREKAIKAMNKEKKD</sequence>
<dbReference type="InterPro" id="IPR010982">
    <property type="entry name" value="Lambda_DNA-bd_dom_sf"/>
</dbReference>
<evidence type="ECO:0000256" key="1">
    <source>
        <dbReference type="ARBA" id="ARBA00023125"/>
    </source>
</evidence>
<dbReference type="CDD" id="cd00093">
    <property type="entry name" value="HTH_XRE"/>
    <property type="match status" value="1"/>
</dbReference>
<proteinExistence type="predicted"/>
<dbReference type="EMBL" id="PEBM01000050">
    <property type="protein sequence ID" value="PHV56113.1"/>
    <property type="molecule type" value="Genomic_DNA"/>
</dbReference>
<gene>
    <name evidence="3" type="ORF">CS010_08865</name>
</gene>
<dbReference type="PANTHER" id="PTHR46558:SF11">
    <property type="entry name" value="HTH-TYPE TRANSCRIPTIONAL REGULATOR XRE"/>
    <property type="match status" value="1"/>
</dbReference>
<evidence type="ECO:0000259" key="2">
    <source>
        <dbReference type="PROSITE" id="PS50943"/>
    </source>
</evidence>
<evidence type="ECO:0000313" key="4">
    <source>
        <dbReference type="Proteomes" id="UP000222913"/>
    </source>
</evidence>
<evidence type="ECO:0000313" key="3">
    <source>
        <dbReference type="EMBL" id="PHV56113.1"/>
    </source>
</evidence>
<dbReference type="NCBIfam" id="NF041951">
    <property type="entry name" value="phage_RstR"/>
    <property type="match status" value="1"/>
</dbReference>